<dbReference type="InterPro" id="IPR006145">
    <property type="entry name" value="PsdUridine_synth_RsuA/RluA"/>
</dbReference>
<dbReference type="Pfam" id="PF01479">
    <property type="entry name" value="S4"/>
    <property type="match status" value="1"/>
</dbReference>
<dbReference type="Pfam" id="PF00849">
    <property type="entry name" value="PseudoU_synth_2"/>
    <property type="match status" value="1"/>
</dbReference>
<dbReference type="Gene3D" id="3.10.290.10">
    <property type="entry name" value="RNA-binding S4 domain"/>
    <property type="match status" value="1"/>
</dbReference>
<keyword evidence="3 5" id="KW-0413">Isomerase</keyword>
<evidence type="ECO:0000256" key="4">
    <source>
        <dbReference type="PROSITE-ProRule" id="PRU00182"/>
    </source>
</evidence>
<evidence type="ECO:0000256" key="1">
    <source>
        <dbReference type="ARBA" id="ARBA00008348"/>
    </source>
</evidence>
<dbReference type="InterPro" id="IPR050343">
    <property type="entry name" value="RsuA_PseudoU_synthase"/>
</dbReference>
<dbReference type="PROSITE" id="PS01149">
    <property type="entry name" value="PSI_RSU"/>
    <property type="match status" value="1"/>
</dbReference>
<dbReference type="PROSITE" id="PS50889">
    <property type="entry name" value="S4"/>
    <property type="match status" value="1"/>
</dbReference>
<dbReference type="InterPro" id="IPR036986">
    <property type="entry name" value="S4_RNA-bd_sf"/>
</dbReference>
<dbReference type="SUPFAM" id="SSF55120">
    <property type="entry name" value="Pseudouridine synthase"/>
    <property type="match status" value="1"/>
</dbReference>
<proteinExistence type="inferred from homology"/>
<dbReference type="SUPFAM" id="SSF55174">
    <property type="entry name" value="Alpha-L RNA-binding motif"/>
    <property type="match status" value="1"/>
</dbReference>
<evidence type="ECO:0000256" key="3">
    <source>
        <dbReference type="ARBA" id="ARBA00023235"/>
    </source>
</evidence>
<dbReference type="RefSeq" id="WP_390199023.1">
    <property type="nucleotide sequence ID" value="NZ_JBHSDV010000003.1"/>
</dbReference>
<dbReference type="InterPro" id="IPR020094">
    <property type="entry name" value="TruA/RsuA/RluB/E/F_N"/>
</dbReference>
<evidence type="ECO:0000256" key="2">
    <source>
        <dbReference type="ARBA" id="ARBA00022884"/>
    </source>
</evidence>
<dbReference type="InterPro" id="IPR000748">
    <property type="entry name" value="PsdUridine_synth_RsuA/RluB/E/F"/>
</dbReference>
<evidence type="ECO:0000313" key="8">
    <source>
        <dbReference type="Proteomes" id="UP001595880"/>
    </source>
</evidence>
<dbReference type="Gene3D" id="3.30.70.1560">
    <property type="entry name" value="Alpha-L RNA-binding motif"/>
    <property type="match status" value="1"/>
</dbReference>
<organism evidence="7 8">
    <name type="scientific">Gracilibacillus marinus</name>
    <dbReference type="NCBI Taxonomy" id="630535"/>
    <lineage>
        <taxon>Bacteria</taxon>
        <taxon>Bacillati</taxon>
        <taxon>Bacillota</taxon>
        <taxon>Bacilli</taxon>
        <taxon>Bacillales</taxon>
        <taxon>Bacillaceae</taxon>
        <taxon>Gracilibacillus</taxon>
    </lineage>
</organism>
<dbReference type="InterPro" id="IPR042092">
    <property type="entry name" value="PsdUridine_s_RsuA/RluB/E/F_cat"/>
</dbReference>
<evidence type="ECO:0000256" key="5">
    <source>
        <dbReference type="RuleBase" id="RU003887"/>
    </source>
</evidence>
<dbReference type="Proteomes" id="UP001595880">
    <property type="component" value="Unassembled WGS sequence"/>
</dbReference>
<dbReference type="CDD" id="cd00165">
    <property type="entry name" value="S4"/>
    <property type="match status" value="1"/>
</dbReference>
<dbReference type="Gene3D" id="3.30.70.580">
    <property type="entry name" value="Pseudouridine synthase I, catalytic domain, N-terminal subdomain"/>
    <property type="match status" value="1"/>
</dbReference>
<dbReference type="SMART" id="SM00363">
    <property type="entry name" value="S4"/>
    <property type="match status" value="1"/>
</dbReference>
<dbReference type="EMBL" id="JBHSDV010000003">
    <property type="protein sequence ID" value="MFC4388174.1"/>
    <property type="molecule type" value="Genomic_DNA"/>
</dbReference>
<gene>
    <name evidence="7" type="ORF">ACFOZ1_10225</name>
</gene>
<name>A0ABV8VWU2_9BACI</name>
<dbReference type="GO" id="GO:0016853">
    <property type="term" value="F:isomerase activity"/>
    <property type="evidence" value="ECO:0007669"/>
    <property type="project" value="UniProtKB-KW"/>
</dbReference>
<keyword evidence="2 4" id="KW-0694">RNA-binding</keyword>
<dbReference type="PANTHER" id="PTHR47683">
    <property type="entry name" value="PSEUDOURIDINE SYNTHASE FAMILY PROTEIN-RELATED"/>
    <property type="match status" value="1"/>
</dbReference>
<comment type="caution">
    <text evidence="7">The sequence shown here is derived from an EMBL/GenBank/DDBJ whole genome shotgun (WGS) entry which is preliminary data.</text>
</comment>
<dbReference type="InterPro" id="IPR018496">
    <property type="entry name" value="PsdUridine_synth_RsuA/RluB_CS"/>
</dbReference>
<reference evidence="8" key="1">
    <citation type="journal article" date="2019" name="Int. J. Syst. Evol. Microbiol.">
        <title>The Global Catalogue of Microorganisms (GCM) 10K type strain sequencing project: providing services to taxonomists for standard genome sequencing and annotation.</title>
        <authorList>
            <consortium name="The Broad Institute Genomics Platform"/>
            <consortium name="The Broad Institute Genome Sequencing Center for Infectious Disease"/>
            <person name="Wu L."/>
            <person name="Ma J."/>
        </authorList>
    </citation>
    <scope>NUCLEOTIDE SEQUENCE [LARGE SCALE GENOMIC DNA]</scope>
    <source>
        <strain evidence="8">KACC 14058</strain>
    </source>
</reference>
<keyword evidence="8" id="KW-1185">Reference proteome</keyword>
<evidence type="ECO:0000259" key="6">
    <source>
        <dbReference type="SMART" id="SM00363"/>
    </source>
</evidence>
<protein>
    <recommendedName>
        <fullName evidence="5">Pseudouridine synthase</fullName>
        <ecNumber evidence="5">5.4.99.-</ecNumber>
    </recommendedName>
</protein>
<feature type="domain" description="RNA-binding S4" evidence="6">
    <location>
        <begin position="1"/>
        <end position="59"/>
    </location>
</feature>
<accession>A0ABV8VWU2</accession>
<dbReference type="PANTHER" id="PTHR47683:SF4">
    <property type="entry name" value="PSEUDOURIDINE SYNTHASE"/>
    <property type="match status" value="1"/>
</dbReference>
<dbReference type="InterPro" id="IPR002942">
    <property type="entry name" value="S4_RNA-bd"/>
</dbReference>
<comment type="similarity">
    <text evidence="1 5">Belongs to the pseudouridine synthase RsuA family.</text>
</comment>
<dbReference type="EC" id="5.4.99.-" evidence="5"/>
<dbReference type="NCBIfam" id="TIGR00093">
    <property type="entry name" value="pseudouridine synthase"/>
    <property type="match status" value="1"/>
</dbReference>
<evidence type="ECO:0000313" key="7">
    <source>
        <dbReference type="EMBL" id="MFC4388174.1"/>
    </source>
</evidence>
<sequence length="235" mass="26756">MRLDKLLANSGYGSRKDVKQLIKNKLVKVNETIVKKAEMQINPETDQITCKGEIVQYEQFKYLMLYKPKGVISATVDEEHRTVIDLLDKKDQIADLFPVGRLDKDTVGLLLLTNDGKLAHNLLSPKKHVDKKYFAKVKGIVTEMDRHTFAKGVNIGDYITKPASLNILSSADISEVEVIISEGKFHQVKRMFEAVDKKVIYLKRLEMGPLVLDEKLPIGKYRELSIEELQLLKDC</sequence>
<dbReference type="InterPro" id="IPR020103">
    <property type="entry name" value="PsdUridine_synth_cat_dom_sf"/>
</dbReference>
<dbReference type="CDD" id="cd02553">
    <property type="entry name" value="PseudoU_synth_RsuA"/>
    <property type="match status" value="1"/>
</dbReference>